<protein>
    <submittedName>
        <fullName evidence="3">Hercynine oxygenase</fullName>
        <ecNumber evidence="3">1.14.99.50</ecNumber>
    </submittedName>
</protein>
<dbReference type="EMBL" id="CAJRAF010000002">
    <property type="protein sequence ID" value="CAG5000411.1"/>
    <property type="molecule type" value="Genomic_DNA"/>
</dbReference>
<evidence type="ECO:0000313" key="3">
    <source>
        <dbReference type="EMBL" id="CAG5000411.1"/>
    </source>
</evidence>
<sequence length="497" mass="56776">MKKNLSIICVLLESIFFPVFNSLAQKPDFKVIAFYSNKVEKDHIDFSNDAREFFKTLAAENNFTFDATTDWTNCNDAYLSNYNIVMWLNDFPQNPQQRNAFQKYMENGGGWFGFHVAGYNDKHTQWPWFVDFLGGGVFYSNSWPPIPARLLVDDNNHPVTRRLPGAYASPVNEWYHWRPSPRNNKDVKVLVTLDPANYPLGIKDILTDGDTPVVWTNTRYNMIYMNMGHGNKVMTDYQQNNMITDALFWLGKKKQKVQTNTLPELSDKYYPQLISVKGGTFKMGDEKGSNDEQPAHQVTVKDFKIARTETTVAQWRVFCNATKRQMPDLPGWGWHENHPVVNVSWDDAVAYCRWLGEQTGIPFRLPTEAEWEFAARGGVKSNHTVFSGDPRIDSVGWYAATGYGTKPVATKKPNELGLFDMTGNVWEWVSDWYDAAYYTQSAKENPTGPATGTYKIYRGGAWSVPAPNCKVSYRNVVPPSSSNYNRGFRVCTDTLNQ</sequence>
<evidence type="ECO:0000259" key="2">
    <source>
        <dbReference type="Pfam" id="PF06283"/>
    </source>
</evidence>
<dbReference type="Gene3D" id="3.40.50.880">
    <property type="match status" value="1"/>
</dbReference>
<accession>A0A916JCN2</accession>
<dbReference type="EC" id="1.14.99.50" evidence="3"/>
<reference evidence="3" key="1">
    <citation type="submission" date="2021-04" db="EMBL/GenBank/DDBJ databases">
        <authorList>
            <person name="Rodrigo-Torres L."/>
            <person name="Arahal R. D."/>
            <person name="Lucena T."/>
        </authorList>
    </citation>
    <scope>NUCLEOTIDE SEQUENCE</scope>
    <source>
        <strain evidence="3">CECT 9275</strain>
    </source>
</reference>
<keyword evidence="4" id="KW-1185">Reference proteome</keyword>
<dbReference type="InterPro" id="IPR042095">
    <property type="entry name" value="SUMF_sf"/>
</dbReference>
<dbReference type="Proteomes" id="UP000680038">
    <property type="component" value="Unassembled WGS sequence"/>
</dbReference>
<feature type="domain" description="Sulfatase-modifying factor enzyme-like" evidence="1">
    <location>
        <begin position="271"/>
        <end position="490"/>
    </location>
</feature>
<dbReference type="Pfam" id="PF06283">
    <property type="entry name" value="ThuA"/>
    <property type="match status" value="1"/>
</dbReference>
<dbReference type="PANTHER" id="PTHR23150:SF19">
    <property type="entry name" value="FORMYLGLYCINE-GENERATING ENZYME"/>
    <property type="match status" value="1"/>
</dbReference>
<keyword evidence="3" id="KW-0560">Oxidoreductase</keyword>
<proteinExistence type="predicted"/>
<gene>
    <name evidence="3" type="primary">egtB_1</name>
    <name evidence="3" type="ORF">DYBT9275_02458</name>
</gene>
<dbReference type="InterPro" id="IPR029062">
    <property type="entry name" value="Class_I_gatase-like"/>
</dbReference>
<dbReference type="RefSeq" id="WP_215239093.1">
    <property type="nucleotide sequence ID" value="NZ_CAJRAF010000002.1"/>
</dbReference>
<dbReference type="Pfam" id="PF03781">
    <property type="entry name" value="FGE-sulfatase"/>
    <property type="match status" value="1"/>
</dbReference>
<dbReference type="PANTHER" id="PTHR23150">
    <property type="entry name" value="SULFATASE MODIFYING FACTOR 1, 2"/>
    <property type="match status" value="1"/>
</dbReference>
<evidence type="ECO:0000259" key="1">
    <source>
        <dbReference type="Pfam" id="PF03781"/>
    </source>
</evidence>
<dbReference type="InterPro" id="IPR051043">
    <property type="entry name" value="Sulfatase_Mod_Factor_Kinase"/>
</dbReference>
<evidence type="ECO:0000313" key="4">
    <source>
        <dbReference type="Proteomes" id="UP000680038"/>
    </source>
</evidence>
<dbReference type="InterPro" id="IPR016187">
    <property type="entry name" value="CTDL_fold"/>
</dbReference>
<comment type="caution">
    <text evidence="3">The sequence shown here is derived from an EMBL/GenBank/DDBJ whole genome shotgun (WGS) entry which is preliminary data.</text>
</comment>
<dbReference type="GO" id="GO:0044875">
    <property type="term" value="F:gamma-glutamyl hercynylcysteine sulfoxide synthase activity"/>
    <property type="evidence" value="ECO:0007669"/>
    <property type="project" value="UniProtKB-EC"/>
</dbReference>
<dbReference type="InterPro" id="IPR005532">
    <property type="entry name" value="SUMF_dom"/>
</dbReference>
<organism evidence="3 4">
    <name type="scientific">Dyadobacter helix</name>
    <dbReference type="NCBI Taxonomy" id="2822344"/>
    <lineage>
        <taxon>Bacteria</taxon>
        <taxon>Pseudomonadati</taxon>
        <taxon>Bacteroidota</taxon>
        <taxon>Cytophagia</taxon>
        <taxon>Cytophagales</taxon>
        <taxon>Spirosomataceae</taxon>
        <taxon>Dyadobacter</taxon>
    </lineage>
</organism>
<dbReference type="AlphaFoldDB" id="A0A916JCN2"/>
<dbReference type="Gene3D" id="3.90.1580.10">
    <property type="entry name" value="paralog of FGE (formylglycine-generating enzyme)"/>
    <property type="match status" value="1"/>
</dbReference>
<feature type="domain" description="ThuA-like" evidence="2">
    <location>
        <begin position="45"/>
        <end position="249"/>
    </location>
</feature>
<dbReference type="InterPro" id="IPR029010">
    <property type="entry name" value="ThuA-like"/>
</dbReference>
<name>A0A916JCN2_9BACT</name>
<dbReference type="SUPFAM" id="SSF56436">
    <property type="entry name" value="C-type lectin-like"/>
    <property type="match status" value="1"/>
</dbReference>
<dbReference type="SUPFAM" id="SSF52317">
    <property type="entry name" value="Class I glutamine amidotransferase-like"/>
    <property type="match status" value="1"/>
</dbReference>
<dbReference type="GO" id="GO:0120147">
    <property type="term" value="F:formylglycine-generating oxidase activity"/>
    <property type="evidence" value="ECO:0007669"/>
    <property type="project" value="TreeGrafter"/>
</dbReference>